<organism evidence="1 2">
    <name type="scientific">Duffyella gerundensis</name>
    <dbReference type="NCBI Taxonomy" id="1619313"/>
    <lineage>
        <taxon>Bacteria</taxon>
        <taxon>Pseudomonadati</taxon>
        <taxon>Pseudomonadota</taxon>
        <taxon>Gammaproteobacteria</taxon>
        <taxon>Enterobacterales</taxon>
        <taxon>Erwiniaceae</taxon>
        <taxon>Duffyella</taxon>
    </lineage>
</organism>
<proteinExistence type="predicted"/>
<keyword evidence="2" id="KW-1185">Reference proteome</keyword>
<sequence length="56" mass="6296">MIFINVAYITKPDDSASEARPNLFHAGKLLFKFKCCRLMQFRHGEKSGFYGSGGPL</sequence>
<protein>
    <submittedName>
        <fullName evidence="1">Uncharacterized protein</fullName>
    </submittedName>
</protein>
<dbReference type="KEGG" id="ege:EM595_p0205"/>
<reference evidence="2" key="1">
    <citation type="submission" date="2015-11" db="EMBL/GenBank/DDBJ databases">
        <authorList>
            <person name="Blom J."/>
        </authorList>
    </citation>
    <scope>NUCLEOTIDE SEQUENCE [LARGE SCALE GENOMIC DNA]</scope>
    <source>
        <plasmid evidence="2">pEM01</plasmid>
    </source>
</reference>
<accession>A0A0U5GSP1</accession>
<dbReference type="PATRIC" id="fig|1619313.3.peg.3806"/>
<dbReference type="EMBL" id="LN907828">
    <property type="protein sequence ID" value="CUU25905.1"/>
    <property type="molecule type" value="Genomic_DNA"/>
</dbReference>
<evidence type="ECO:0000313" key="1">
    <source>
        <dbReference type="EMBL" id="CUU25905.1"/>
    </source>
</evidence>
<gene>
    <name evidence="1" type="ORF">EM595_p0205</name>
</gene>
<evidence type="ECO:0000313" key="2">
    <source>
        <dbReference type="Proteomes" id="UP000059419"/>
    </source>
</evidence>
<dbReference type="AlphaFoldDB" id="A0A0U5GSP1"/>
<name>A0A0U5GSP1_9GAMM</name>
<geneLocation type="plasmid" evidence="2">
    <name>pEM01</name>
</geneLocation>
<dbReference type="Proteomes" id="UP000059419">
    <property type="component" value="Plasmid pEM01"/>
</dbReference>